<feature type="region of interest" description="Disordered" evidence="1">
    <location>
        <begin position="53"/>
        <end position="83"/>
    </location>
</feature>
<dbReference type="EMBL" id="JAMDHA010000059">
    <property type="protein sequence ID" value="MDD1011648.1"/>
    <property type="molecule type" value="Genomic_DNA"/>
</dbReference>
<protein>
    <submittedName>
        <fullName evidence="2">Uncharacterized protein</fullName>
    </submittedName>
</protein>
<evidence type="ECO:0000256" key="1">
    <source>
        <dbReference type="SAM" id="MobiDB-lite"/>
    </source>
</evidence>
<dbReference type="AlphaFoldDB" id="A0A9X4C841"/>
<dbReference type="Proteomes" id="UP001148185">
    <property type="component" value="Unassembled WGS sequence"/>
</dbReference>
<name>A0A9X4C841_9PSED</name>
<keyword evidence="3" id="KW-1185">Reference proteome</keyword>
<feature type="compositionally biased region" description="Polar residues" evidence="1">
    <location>
        <begin position="117"/>
        <end position="130"/>
    </location>
</feature>
<comment type="caution">
    <text evidence="2">The sequence shown here is derived from an EMBL/GenBank/DDBJ whole genome shotgun (WGS) entry which is preliminary data.</text>
</comment>
<proteinExistence type="predicted"/>
<accession>A0A9X4C841</accession>
<evidence type="ECO:0000313" key="2">
    <source>
        <dbReference type="EMBL" id="MDD1011648.1"/>
    </source>
</evidence>
<organism evidence="2 3">
    <name type="scientific">Pseudomonas shahriarae</name>
    <dbReference type="NCBI Taxonomy" id="2745512"/>
    <lineage>
        <taxon>Bacteria</taxon>
        <taxon>Pseudomonadati</taxon>
        <taxon>Pseudomonadota</taxon>
        <taxon>Gammaproteobacteria</taxon>
        <taxon>Pseudomonadales</taxon>
        <taxon>Pseudomonadaceae</taxon>
        <taxon>Pseudomonas</taxon>
    </lineage>
</organism>
<reference evidence="2 3" key="1">
    <citation type="submission" date="2022-05" db="EMBL/GenBank/DDBJ databases">
        <title>Novel Pseudomonas spp. Isolated from a Rainbow Trout Aquaculture Facility.</title>
        <authorList>
            <person name="Testerman T."/>
            <person name="Graf J."/>
        </authorList>
    </citation>
    <scope>NUCLEOTIDE SEQUENCE [LARGE SCALE GENOMIC DNA]</scope>
    <source>
        <strain evidence="2 3">ID1042</strain>
    </source>
</reference>
<feature type="region of interest" description="Disordered" evidence="1">
    <location>
        <begin position="105"/>
        <end position="170"/>
    </location>
</feature>
<dbReference type="RefSeq" id="WP_050682274.1">
    <property type="nucleotide sequence ID" value="NZ_JAMDHA010000059.1"/>
</dbReference>
<evidence type="ECO:0000313" key="3">
    <source>
        <dbReference type="Proteomes" id="UP001148185"/>
    </source>
</evidence>
<sequence>MGKLDDDDTLKMLVKLTSESKLLYKDLESTPKMRRARRLLYLAQLGLMTEKTLEGEQSTGVRMPMPAPMPGNEVKAANAQDEVPKDAVHSGVLVGDAVTAVTAVTPSPLPIEKPTKDQLNGNRQQPNQPTAVGRAQVDEVVSAVVSPGPETSPPAQLLNRNRPAFKSSLA</sequence>
<gene>
    <name evidence="2" type="ORF">M5G27_29770</name>
</gene>